<proteinExistence type="predicted"/>
<gene>
    <name evidence="1" type="ORF">BV25DRAFT_1918739</name>
</gene>
<protein>
    <submittedName>
        <fullName evidence="1">Uncharacterized protein</fullName>
    </submittedName>
</protein>
<dbReference type="EMBL" id="MU277229">
    <property type="protein sequence ID" value="KAI0059026.1"/>
    <property type="molecule type" value="Genomic_DNA"/>
</dbReference>
<reference evidence="1" key="1">
    <citation type="submission" date="2021-03" db="EMBL/GenBank/DDBJ databases">
        <authorList>
            <consortium name="DOE Joint Genome Institute"/>
            <person name="Ahrendt S."/>
            <person name="Looney B.P."/>
            <person name="Miyauchi S."/>
            <person name="Morin E."/>
            <person name="Drula E."/>
            <person name="Courty P.E."/>
            <person name="Chicoki N."/>
            <person name="Fauchery L."/>
            <person name="Kohler A."/>
            <person name="Kuo A."/>
            <person name="Labutti K."/>
            <person name="Pangilinan J."/>
            <person name="Lipzen A."/>
            <person name="Riley R."/>
            <person name="Andreopoulos W."/>
            <person name="He G."/>
            <person name="Johnson J."/>
            <person name="Barry K.W."/>
            <person name="Grigoriev I.V."/>
            <person name="Nagy L."/>
            <person name="Hibbett D."/>
            <person name="Henrissat B."/>
            <person name="Matheny P.B."/>
            <person name="Labbe J."/>
            <person name="Martin F."/>
        </authorList>
    </citation>
    <scope>NUCLEOTIDE SEQUENCE</scope>
    <source>
        <strain evidence="1">HHB10654</strain>
    </source>
</reference>
<name>A0ACB8STA8_9AGAM</name>
<evidence type="ECO:0000313" key="1">
    <source>
        <dbReference type="EMBL" id="KAI0059026.1"/>
    </source>
</evidence>
<evidence type="ECO:0000313" key="2">
    <source>
        <dbReference type="Proteomes" id="UP000814140"/>
    </source>
</evidence>
<accession>A0ACB8STA8</accession>
<comment type="caution">
    <text evidence="1">The sequence shown here is derived from an EMBL/GenBank/DDBJ whole genome shotgun (WGS) entry which is preliminary data.</text>
</comment>
<keyword evidence="2" id="KW-1185">Reference proteome</keyword>
<sequence length="616" mass="67025">MARRARSDVSSSSSGDESSSDSTPNTSPPPSLKRGKKRVKHGKSRAKKNPYICAARGIPRTIELFIGVKDAFRVALHMKKGTGQRSNTGSDEIEDELSHIPASERGYYKIVYDKIVDLVPGFQAKIAAEAGTENFDTLISNMQAAANNARSVDTSLLKKSVQELIALPESLGPCKIQPTLKKSERGGNHPQLARLICPIKDLADFDQDPIVGRKKLIMPNNGYKVTATRWPTMLYKDYQLVDRNNLLEGLFRSDFVVNCWMAIFLGASAINIEPGTATIKKGCNADIHGILRVGIHDLAYSIVQGRFSIGTLESWTEKEDNFNYSDFYHAILDTLDPEDPWCEELLSWLNKRVFGHENGALGGTELEVEGDSDWEDFKAARAQRKADAKAARGTTTAAQAPLTVTRSTLDMAVFTAPPDARPAEQANAPESAQHANAPQPAQLPEPSESAQHPEASESAQHPDVSELGLELTISDTGRIQEPAPTPTTPTRSSHNPAPPSQVESPLTPANASSPPPRPPKPRPTMITLSTRTANAASASDAGTATKATKKRKQADIDESDFSSDDDSDGQKKKKKKKKKTKAKTKGKGKGKQKEPDTDDETSKSKKSKKSKGTRKR</sequence>
<reference evidence="1" key="2">
    <citation type="journal article" date="2022" name="New Phytol.">
        <title>Evolutionary transition to the ectomycorrhizal habit in the genomes of a hyperdiverse lineage of mushroom-forming fungi.</title>
        <authorList>
            <person name="Looney B."/>
            <person name="Miyauchi S."/>
            <person name="Morin E."/>
            <person name="Drula E."/>
            <person name="Courty P.E."/>
            <person name="Kohler A."/>
            <person name="Kuo A."/>
            <person name="LaButti K."/>
            <person name="Pangilinan J."/>
            <person name="Lipzen A."/>
            <person name="Riley R."/>
            <person name="Andreopoulos W."/>
            <person name="He G."/>
            <person name="Johnson J."/>
            <person name="Nolan M."/>
            <person name="Tritt A."/>
            <person name="Barry K.W."/>
            <person name="Grigoriev I.V."/>
            <person name="Nagy L.G."/>
            <person name="Hibbett D."/>
            <person name="Henrissat B."/>
            <person name="Matheny P.B."/>
            <person name="Labbe J."/>
            <person name="Martin F.M."/>
        </authorList>
    </citation>
    <scope>NUCLEOTIDE SEQUENCE</scope>
    <source>
        <strain evidence="1">HHB10654</strain>
    </source>
</reference>
<organism evidence="1 2">
    <name type="scientific">Artomyces pyxidatus</name>
    <dbReference type="NCBI Taxonomy" id="48021"/>
    <lineage>
        <taxon>Eukaryota</taxon>
        <taxon>Fungi</taxon>
        <taxon>Dikarya</taxon>
        <taxon>Basidiomycota</taxon>
        <taxon>Agaricomycotina</taxon>
        <taxon>Agaricomycetes</taxon>
        <taxon>Russulales</taxon>
        <taxon>Auriscalpiaceae</taxon>
        <taxon>Artomyces</taxon>
    </lineage>
</organism>
<dbReference type="Proteomes" id="UP000814140">
    <property type="component" value="Unassembled WGS sequence"/>
</dbReference>